<dbReference type="PANTHER" id="PTHR14286">
    <property type="entry name" value="GENE, 49355-RELATED"/>
    <property type="match status" value="1"/>
</dbReference>
<dbReference type="InParanoid" id="A0A3Q1GK66"/>
<name>A0A3Q1GK66_9TELE</name>
<keyword evidence="2" id="KW-1185">Reference proteome</keyword>
<dbReference type="PANTHER" id="PTHR14286:SF2">
    <property type="entry name" value="CENTROSOMAL PROTEIN 15 KDA"/>
    <property type="match status" value="1"/>
</dbReference>
<protein>
    <submittedName>
        <fullName evidence="1">Uncharacterized protein</fullName>
    </submittedName>
</protein>
<dbReference type="STRING" id="80966.ENSAPOP00000027797"/>
<dbReference type="GeneTree" id="ENSGT00980000199467"/>
<dbReference type="Pfam" id="PF15134">
    <property type="entry name" value="CEP15-like"/>
    <property type="match status" value="1"/>
</dbReference>
<reference evidence="1" key="2">
    <citation type="submission" date="2025-09" db="UniProtKB">
        <authorList>
            <consortium name="Ensembl"/>
        </authorList>
    </citation>
    <scope>IDENTIFICATION</scope>
</reference>
<evidence type="ECO:0000313" key="2">
    <source>
        <dbReference type="Proteomes" id="UP000257200"/>
    </source>
</evidence>
<accession>A0A3Q1GK66</accession>
<organism evidence="1 2">
    <name type="scientific">Acanthochromis polyacanthus</name>
    <name type="common">spiny chromis</name>
    <dbReference type="NCBI Taxonomy" id="80966"/>
    <lineage>
        <taxon>Eukaryota</taxon>
        <taxon>Metazoa</taxon>
        <taxon>Chordata</taxon>
        <taxon>Craniata</taxon>
        <taxon>Vertebrata</taxon>
        <taxon>Euteleostomi</taxon>
        <taxon>Actinopterygii</taxon>
        <taxon>Neopterygii</taxon>
        <taxon>Teleostei</taxon>
        <taxon>Neoteleostei</taxon>
        <taxon>Acanthomorphata</taxon>
        <taxon>Ovalentaria</taxon>
        <taxon>Pomacentridae</taxon>
        <taxon>Acanthochromis</taxon>
    </lineage>
</organism>
<dbReference type="InterPro" id="IPR028006">
    <property type="entry name" value="CEP15-like"/>
</dbReference>
<reference evidence="1" key="1">
    <citation type="submission" date="2025-08" db="UniProtKB">
        <authorList>
            <consortium name="Ensembl"/>
        </authorList>
    </citation>
    <scope>IDENTIFICATION</scope>
</reference>
<proteinExistence type="predicted"/>
<dbReference type="Ensembl" id="ENSAPOT00000000306.1">
    <property type="protein sequence ID" value="ENSAPOP00000027797.1"/>
    <property type="gene ID" value="ENSAPOG00000012585.1"/>
</dbReference>
<dbReference type="AlphaFoldDB" id="A0A3Q1GK66"/>
<sequence length="108" mass="12310">MFQGLLKVTLDKYQGSMTDLYDHNLHGKEFAKCICSVLMQDLQKIEDRLKARQLPHQNLSDGNIVSLFQAMYWASVEEFLPAWENFLLGKGPHPTASLNQSVCPLDQN</sequence>
<dbReference type="Proteomes" id="UP000257200">
    <property type="component" value="Unplaced"/>
</dbReference>
<evidence type="ECO:0000313" key="1">
    <source>
        <dbReference type="Ensembl" id="ENSAPOP00000027797.1"/>
    </source>
</evidence>